<feature type="region of interest" description="Disordered" evidence="4">
    <location>
        <begin position="789"/>
        <end position="831"/>
    </location>
</feature>
<reference evidence="6" key="2">
    <citation type="submission" date="2020-05" db="UniProtKB">
        <authorList>
            <consortium name="EnsemblMetazoa"/>
        </authorList>
    </citation>
    <scope>IDENTIFICATION</scope>
    <source>
        <strain evidence="6">WRAIR2</strain>
    </source>
</reference>
<dbReference type="Pfam" id="PF08167">
    <property type="entry name" value="RIX1"/>
    <property type="match status" value="1"/>
</dbReference>
<evidence type="ECO:0000313" key="7">
    <source>
        <dbReference type="Proteomes" id="UP000075884"/>
    </source>
</evidence>
<reference evidence="7" key="1">
    <citation type="submission" date="2013-03" db="EMBL/GenBank/DDBJ databases">
        <title>The Genome Sequence of Anopheles dirus WRAIR2.</title>
        <authorList>
            <consortium name="The Broad Institute Genomics Platform"/>
            <person name="Neafsey D.E."/>
            <person name="Walton C."/>
            <person name="Walker B."/>
            <person name="Young S.K."/>
            <person name="Zeng Q."/>
            <person name="Gargeya S."/>
            <person name="Fitzgerald M."/>
            <person name="Haas B."/>
            <person name="Abouelleil A."/>
            <person name="Allen A.W."/>
            <person name="Alvarado L."/>
            <person name="Arachchi H.M."/>
            <person name="Berlin A.M."/>
            <person name="Chapman S.B."/>
            <person name="Gainer-Dewar J."/>
            <person name="Goldberg J."/>
            <person name="Griggs A."/>
            <person name="Gujja S."/>
            <person name="Hansen M."/>
            <person name="Howarth C."/>
            <person name="Imamovic A."/>
            <person name="Ireland A."/>
            <person name="Larimer J."/>
            <person name="McCowan C."/>
            <person name="Murphy C."/>
            <person name="Pearson M."/>
            <person name="Poon T.W."/>
            <person name="Priest M."/>
            <person name="Roberts A."/>
            <person name="Saif S."/>
            <person name="Shea T."/>
            <person name="Sisk P."/>
            <person name="Sykes S."/>
            <person name="Wortman J."/>
            <person name="Nusbaum C."/>
            <person name="Birren B."/>
        </authorList>
    </citation>
    <scope>NUCLEOTIDE SEQUENCE [LARGE SCALE GENOMIC DNA]</scope>
    <source>
        <strain evidence="7">WRAIR2</strain>
    </source>
</reference>
<evidence type="ECO:0000256" key="2">
    <source>
        <dbReference type="ARBA" id="ARBA00010511"/>
    </source>
</evidence>
<dbReference type="Proteomes" id="UP000075884">
    <property type="component" value="Unassembled WGS sequence"/>
</dbReference>
<dbReference type="EnsemblMetazoa" id="ADIR008374-RA">
    <property type="protein sequence ID" value="ADIR008374-PA"/>
    <property type="gene ID" value="ADIR008374"/>
</dbReference>
<dbReference type="GO" id="GO:0006364">
    <property type="term" value="P:rRNA processing"/>
    <property type="evidence" value="ECO:0007669"/>
    <property type="project" value="TreeGrafter"/>
</dbReference>
<evidence type="ECO:0000256" key="4">
    <source>
        <dbReference type="SAM" id="MobiDB-lite"/>
    </source>
</evidence>
<dbReference type="PANTHER" id="PTHR34105:SF1">
    <property type="entry name" value="PROLINE-, GLUTAMIC ACID- AND LEUCINE-RICH PROTEIN 1"/>
    <property type="match status" value="1"/>
</dbReference>
<dbReference type="SUPFAM" id="SSF48371">
    <property type="entry name" value="ARM repeat"/>
    <property type="match status" value="1"/>
</dbReference>
<dbReference type="PANTHER" id="PTHR34105">
    <property type="entry name" value="PROLINE-, GLUTAMIC ACID- AND LEUCINE-RICH PROTEIN 1"/>
    <property type="match status" value="1"/>
</dbReference>
<evidence type="ECO:0000256" key="3">
    <source>
        <dbReference type="ARBA" id="ARBA00023242"/>
    </source>
</evidence>
<name>A0A182NL44_9DIPT</name>
<evidence type="ECO:0000313" key="6">
    <source>
        <dbReference type="EnsemblMetazoa" id="ADIR008374-PA"/>
    </source>
</evidence>
<keyword evidence="7" id="KW-1185">Reference proteome</keyword>
<sequence length="851" mass="93326">MEGIGQIFSGIIDSDSDSLLTVFLSNLAEHQSFWTDPQNDLDSIFTKIGNLLNNAKTRERGFKILIHLLPECPLDVVEEKAQFYVYVCIKSCEQRGKNQSLSLVFELLQQLINRSLSSNELHKLFVSNLPKLVGPVGPKLAVSAIPSVLRFLEQTMLHYAGACGQVKSRIESFLYSLVDSTDPVIVDGTARCLLQLQQISGGGQHGTLHKKTWQEYYLKLVDTIHDLLNKIFVHTPETFDEEENLECLKLPPLEKTTNAVRKALLLSTRAGNLIAFLHEAIVGPYPVAKPITPFKALNLVLRGLSVSCEAMGKNAIAENIAFGTFLPSLHLGLLGMLDGLVLAFGSNLLMYGDVVYEVFPKCLRATQTTASDTDGTKKSFTRLRMKIYESIQLWCDKMRYGSSIETVNEALLEQIVPDITPYESEMMLKMGATNKKRLSSRAKRKLQKEQNAATALNQAHSSSGAAVAENKEQLIDRGNDTLCQAALECLTVVLQSAGCFIKPVTQKLLQEKIVPLCFSLVMHPQLTGLYSNDKVRVALLRAFAALIVNPHHHCPPPLQYAGYIFNTLQTTDSSAAVRSTAAELARTTELVLHPWKETLYFPADKSAIKDALANKDKHPLAMLVARPTFTRKEANGMHNGMEDMTDAVFLAPEVSVSPKKATIATVEEAAYESEGEINESLAVTEASDESIADEDEQQPDEQQSEAVGWVENIDDSVDAVETNETVAVLDGTGSGYDEGVFESTDGEHDKLVEPSVVSLLDSDEEQVVECVEHQRSATDDDDVMEVPLTTDSGANKPLNGKGSLKHAIASQTSNGGSPKKAKLSPEANTNCKAKNIDDIVEEMVAEFVDEP</sequence>
<comment type="similarity">
    <text evidence="2">Belongs to the RIX1/PELP1 family.</text>
</comment>
<feature type="region of interest" description="Disordered" evidence="4">
    <location>
        <begin position="673"/>
        <end position="705"/>
    </location>
</feature>
<feature type="compositionally biased region" description="Acidic residues" evidence="4">
    <location>
        <begin position="686"/>
        <end position="703"/>
    </location>
</feature>
<proteinExistence type="inferred from homology"/>
<dbReference type="VEuPathDB" id="VectorBase:ADIR008374"/>
<dbReference type="GO" id="GO:0005634">
    <property type="term" value="C:nucleus"/>
    <property type="evidence" value="ECO:0007669"/>
    <property type="project" value="UniProtKB-SubCell"/>
</dbReference>
<evidence type="ECO:0000256" key="1">
    <source>
        <dbReference type="ARBA" id="ARBA00004123"/>
    </source>
</evidence>
<dbReference type="STRING" id="7168.A0A182NL44"/>
<accession>A0A182NL44</accession>
<evidence type="ECO:0000259" key="5">
    <source>
        <dbReference type="Pfam" id="PF08167"/>
    </source>
</evidence>
<protein>
    <recommendedName>
        <fullName evidence="5">Pre-rRNA-processing protein RIX1 N-terminal domain-containing protein</fullName>
    </recommendedName>
</protein>
<dbReference type="AlphaFoldDB" id="A0A182NL44"/>
<dbReference type="InterPro" id="IPR012583">
    <property type="entry name" value="RIX1_N"/>
</dbReference>
<feature type="domain" description="Pre-rRNA-processing protein RIX1 N-terminal" evidence="5">
    <location>
        <begin position="17"/>
        <end position="183"/>
    </location>
</feature>
<dbReference type="InterPro" id="IPR016024">
    <property type="entry name" value="ARM-type_fold"/>
</dbReference>
<comment type="subcellular location">
    <subcellularLocation>
        <location evidence="1">Nucleus</location>
    </subcellularLocation>
</comment>
<keyword evidence="3" id="KW-0539">Nucleus</keyword>
<organism evidence="6 7">
    <name type="scientific">Anopheles dirus</name>
    <dbReference type="NCBI Taxonomy" id="7168"/>
    <lineage>
        <taxon>Eukaryota</taxon>
        <taxon>Metazoa</taxon>
        <taxon>Ecdysozoa</taxon>
        <taxon>Arthropoda</taxon>
        <taxon>Hexapoda</taxon>
        <taxon>Insecta</taxon>
        <taxon>Pterygota</taxon>
        <taxon>Neoptera</taxon>
        <taxon>Endopterygota</taxon>
        <taxon>Diptera</taxon>
        <taxon>Nematocera</taxon>
        <taxon>Culicoidea</taxon>
        <taxon>Culicidae</taxon>
        <taxon>Anophelinae</taxon>
        <taxon>Anopheles</taxon>
    </lineage>
</organism>